<sequence length="594" mass="61712">MDTSHNDAGTFALYDPSKIVGDTSPYLALPPQPSDNFFGQVLMMAVALYVSLYLGPQTLSAVEAVIGKTTAATVIAGAASAAAGSVASQALGVATGVQDKFNWKSVGASLVSGGVSAGINGITGLDGVNVGKPVNLGDSIFNNVIGKAVLANGITQGVGIATGLQRSFNWNSVTASAVGAGVGAAVGRELGDGFGGRLATGLIAGTATAVMRGGRISAQQIAVDAFGQVLGQSIAYGSSGSSNPVSGYGYRNEMDKASDAYNPSHQYEYRNEMDRTSDNYNPAGEYAYRNGSDIQSDTAWERRINAAILGAKHPDYAAEIATQSRQSHARVANDSARELQREGTRLAELARDIRYDPAAMLRLRPQAQGAYASQSAQTYLSAWDGKSGVYADATPHPFYDTFQYGVAKSLPDAAATIAAPEMLAAKAAPLLGSMLGKLGLLTARTDVGVATGTASRVLSADTAASVNQARIAAGDLPSWLNGTIVTHEIVPIGTRYNMVVSEGQAAALMEGKQVFGGFATPGQVTTQAFARDKLVILDQFKADVSRVVTVETTAPQLVNRGLTGPLETYSGGVEQVQFLGARNLRVVEQPRVLR</sequence>
<proteinExistence type="predicted"/>
<evidence type="ECO:0000313" key="2">
    <source>
        <dbReference type="Proteomes" id="UP000487350"/>
    </source>
</evidence>
<comment type="caution">
    <text evidence="1">The sequence shown here is derived from an EMBL/GenBank/DDBJ whole genome shotgun (WGS) entry which is preliminary data.</text>
</comment>
<name>A0A844ASC0_9BURK</name>
<reference evidence="1 2" key="1">
    <citation type="submission" date="2019-11" db="EMBL/GenBank/DDBJ databases">
        <title>Caenimonas koreensis gen. nov., sp. nov., isolated from activated sludge.</title>
        <authorList>
            <person name="Seung H.R."/>
        </authorList>
    </citation>
    <scope>NUCLEOTIDE SEQUENCE [LARGE SCALE GENOMIC DNA]</scope>
    <source>
        <strain evidence="1 2">EMB320</strain>
    </source>
</reference>
<dbReference type="Proteomes" id="UP000487350">
    <property type="component" value="Unassembled WGS sequence"/>
</dbReference>
<gene>
    <name evidence="1" type="ORF">GHT07_06775</name>
</gene>
<dbReference type="EMBL" id="WJBU01000005">
    <property type="protein sequence ID" value="MRD46974.1"/>
    <property type="molecule type" value="Genomic_DNA"/>
</dbReference>
<dbReference type="OrthoDB" id="5445630at2"/>
<dbReference type="RefSeq" id="WP_153584294.1">
    <property type="nucleotide sequence ID" value="NZ_WJBU01000005.1"/>
</dbReference>
<evidence type="ECO:0000313" key="1">
    <source>
        <dbReference type="EMBL" id="MRD46974.1"/>
    </source>
</evidence>
<organism evidence="1 2">
    <name type="scientific">Caenimonas koreensis DSM 17982</name>
    <dbReference type="NCBI Taxonomy" id="1121255"/>
    <lineage>
        <taxon>Bacteria</taxon>
        <taxon>Pseudomonadati</taxon>
        <taxon>Pseudomonadota</taxon>
        <taxon>Betaproteobacteria</taxon>
        <taxon>Burkholderiales</taxon>
        <taxon>Comamonadaceae</taxon>
        <taxon>Caenimonas</taxon>
    </lineage>
</organism>
<accession>A0A844ASC0</accession>
<dbReference type="AlphaFoldDB" id="A0A844ASC0"/>
<keyword evidence="2" id="KW-1185">Reference proteome</keyword>
<protein>
    <submittedName>
        <fullName evidence="1">Uncharacterized protein</fullName>
    </submittedName>
</protein>